<evidence type="ECO:0000256" key="5">
    <source>
        <dbReference type="ARBA" id="ARBA00022692"/>
    </source>
</evidence>
<dbReference type="PRINTS" id="PR00184">
    <property type="entry name" value="NEISSPPORIN"/>
</dbReference>
<evidence type="ECO:0000256" key="2">
    <source>
        <dbReference type="ARBA" id="ARBA00011233"/>
    </source>
</evidence>
<dbReference type="EMBL" id="SNVI01000004">
    <property type="protein sequence ID" value="TFE38111.1"/>
    <property type="molecule type" value="Genomic_DNA"/>
</dbReference>
<dbReference type="GO" id="GO:0034220">
    <property type="term" value="P:monoatomic ion transmembrane transport"/>
    <property type="evidence" value="ECO:0007669"/>
    <property type="project" value="InterPro"/>
</dbReference>
<dbReference type="Gene3D" id="2.40.160.10">
    <property type="entry name" value="Porin"/>
    <property type="match status" value="1"/>
</dbReference>
<evidence type="ECO:0000256" key="4">
    <source>
        <dbReference type="ARBA" id="ARBA00022452"/>
    </source>
</evidence>
<name>A0A4Y8ML03_9BURK</name>
<keyword evidence="9" id="KW-0472">Membrane</keyword>
<dbReference type="RefSeq" id="WP_134465760.1">
    <property type="nucleotide sequence ID" value="NZ_JBHMFL010000109.1"/>
</dbReference>
<dbReference type="InterPro" id="IPR002299">
    <property type="entry name" value="Porin_Neis"/>
</dbReference>
<reference evidence="13 14" key="1">
    <citation type="submission" date="2019-03" db="EMBL/GenBank/DDBJ databases">
        <title>Complete Genome Sequence of Paraburkholderia dipogonis ICMP 19430T, a Nitrogen-fixing Symbiont of the South African Invasive Legume Dipogon lignosus in New Zealand.</title>
        <authorList>
            <person name="De Meyer S.E."/>
        </authorList>
    </citation>
    <scope>NUCLEOTIDE SEQUENCE [LARGE SCALE GENOMIC DNA]</scope>
    <source>
        <strain evidence="13 14">ICMP 19430</strain>
    </source>
</reference>
<dbReference type="InterPro" id="IPR050298">
    <property type="entry name" value="Gram-neg_bact_OMP"/>
</dbReference>
<dbReference type="Proteomes" id="UP000297385">
    <property type="component" value="Unassembled WGS sequence"/>
</dbReference>
<organism evidence="13 14">
    <name type="scientific">Paraburkholderia dipogonis</name>
    <dbReference type="NCBI Taxonomy" id="1211383"/>
    <lineage>
        <taxon>Bacteria</taxon>
        <taxon>Pseudomonadati</taxon>
        <taxon>Pseudomonadota</taxon>
        <taxon>Betaproteobacteria</taxon>
        <taxon>Burkholderiales</taxon>
        <taxon>Burkholderiaceae</taxon>
        <taxon>Paraburkholderia</taxon>
    </lineage>
</organism>
<evidence type="ECO:0000259" key="12">
    <source>
        <dbReference type="Pfam" id="PF13609"/>
    </source>
</evidence>
<feature type="chain" id="PRO_5021193212" evidence="11">
    <location>
        <begin position="26"/>
        <end position="361"/>
    </location>
</feature>
<dbReference type="SUPFAM" id="SSF56935">
    <property type="entry name" value="Porins"/>
    <property type="match status" value="1"/>
</dbReference>
<dbReference type="PANTHER" id="PTHR34501:SF9">
    <property type="entry name" value="MAJOR OUTER MEMBRANE PROTEIN P.IA"/>
    <property type="match status" value="1"/>
</dbReference>
<dbReference type="GO" id="GO:0015288">
    <property type="term" value="F:porin activity"/>
    <property type="evidence" value="ECO:0007669"/>
    <property type="project" value="UniProtKB-KW"/>
</dbReference>
<evidence type="ECO:0000313" key="13">
    <source>
        <dbReference type="EMBL" id="TFE38111.1"/>
    </source>
</evidence>
<evidence type="ECO:0000256" key="9">
    <source>
        <dbReference type="ARBA" id="ARBA00023136"/>
    </source>
</evidence>
<keyword evidence="3" id="KW-0813">Transport</keyword>
<feature type="signal peptide" evidence="11">
    <location>
        <begin position="1"/>
        <end position="25"/>
    </location>
</feature>
<dbReference type="AlphaFoldDB" id="A0A4Y8ML03"/>
<evidence type="ECO:0000256" key="8">
    <source>
        <dbReference type="ARBA" id="ARBA00023114"/>
    </source>
</evidence>
<keyword evidence="7" id="KW-0406">Ion transport</keyword>
<dbReference type="GeneID" id="97310018"/>
<gene>
    <name evidence="13" type="ORF">E2553_37635</name>
</gene>
<evidence type="ECO:0000256" key="1">
    <source>
        <dbReference type="ARBA" id="ARBA00004571"/>
    </source>
</evidence>
<comment type="subunit">
    <text evidence="2">Homotrimer.</text>
</comment>
<protein>
    <submittedName>
        <fullName evidence="13">Porin</fullName>
    </submittedName>
</protein>
<keyword evidence="8" id="KW-0626">Porin</keyword>
<evidence type="ECO:0000256" key="3">
    <source>
        <dbReference type="ARBA" id="ARBA00022448"/>
    </source>
</evidence>
<dbReference type="InterPro" id="IPR023614">
    <property type="entry name" value="Porin_dom_sf"/>
</dbReference>
<dbReference type="CDD" id="cd00342">
    <property type="entry name" value="gram_neg_porins"/>
    <property type="match status" value="1"/>
</dbReference>
<feature type="domain" description="Porin" evidence="12">
    <location>
        <begin position="11"/>
        <end position="327"/>
    </location>
</feature>
<keyword evidence="4" id="KW-1134">Transmembrane beta strand</keyword>
<comment type="subcellular location">
    <subcellularLocation>
        <location evidence="1">Cell outer membrane</location>
        <topology evidence="1">Multi-pass membrane protein</topology>
    </subcellularLocation>
</comment>
<evidence type="ECO:0000256" key="7">
    <source>
        <dbReference type="ARBA" id="ARBA00023065"/>
    </source>
</evidence>
<dbReference type="InterPro" id="IPR033900">
    <property type="entry name" value="Gram_neg_porin_domain"/>
</dbReference>
<dbReference type="PRINTS" id="PR00182">
    <property type="entry name" value="ECOLNEIPORIN"/>
</dbReference>
<evidence type="ECO:0000256" key="11">
    <source>
        <dbReference type="SAM" id="SignalP"/>
    </source>
</evidence>
<dbReference type="InterPro" id="IPR001702">
    <property type="entry name" value="Porin_Gram-ve"/>
</dbReference>
<keyword evidence="5" id="KW-0812">Transmembrane</keyword>
<dbReference type="GO" id="GO:0009279">
    <property type="term" value="C:cell outer membrane"/>
    <property type="evidence" value="ECO:0007669"/>
    <property type="project" value="UniProtKB-SubCell"/>
</dbReference>
<evidence type="ECO:0000256" key="10">
    <source>
        <dbReference type="ARBA" id="ARBA00023237"/>
    </source>
</evidence>
<dbReference type="Pfam" id="PF13609">
    <property type="entry name" value="Porin_4"/>
    <property type="match status" value="1"/>
</dbReference>
<evidence type="ECO:0000256" key="6">
    <source>
        <dbReference type="ARBA" id="ARBA00022729"/>
    </source>
</evidence>
<comment type="caution">
    <text evidence="13">The sequence shown here is derived from an EMBL/GenBank/DDBJ whole genome shotgun (WGS) entry which is preliminary data.</text>
</comment>
<sequence>MYRRCVIGTATAVASSLLFAVSAHAQSSVTLYGIADTGLLYMSKTLNLTTGGNGGKYVGFQNGGIAPSIFGLTGTEDLGGGLQAIFKLESGIGLSNGSLFNGNGNLFGREAYVGLKGGFGEVKAGLQFSPFFLAAWALDPRQFSEFGSVLAIYSNIVSVTGSFNSNAISYTSPVLGGLQASAMYSLGGVAGNFQSGRQYSARLKYEWGGLTVDAAFYDSNAGGTVVTVPASNVPFVGRVIGAAYKFGPVTAKASFESFKVEGGPSNNVYGGGVDYFALPQLDLNAGVWYVSDRNDTSSHSLMGAVGATYFLSKRTGLYAQVGVVNNHGRANLGLTPGAAPTSLFAPAGTTTGATIGMMHMF</sequence>
<proteinExistence type="predicted"/>
<dbReference type="PANTHER" id="PTHR34501">
    <property type="entry name" value="PROTEIN YDDL-RELATED"/>
    <property type="match status" value="1"/>
</dbReference>
<evidence type="ECO:0000313" key="14">
    <source>
        <dbReference type="Proteomes" id="UP000297385"/>
    </source>
</evidence>
<keyword evidence="6 11" id="KW-0732">Signal</keyword>
<dbReference type="GO" id="GO:0046930">
    <property type="term" value="C:pore complex"/>
    <property type="evidence" value="ECO:0007669"/>
    <property type="project" value="UniProtKB-KW"/>
</dbReference>
<accession>A0A4Y8ML03</accession>
<keyword evidence="10" id="KW-0998">Cell outer membrane</keyword>